<gene>
    <name evidence="2" type="ORF">ACFPIB_13940</name>
</gene>
<evidence type="ECO:0000259" key="1">
    <source>
        <dbReference type="Pfam" id="PF08818"/>
    </source>
</evidence>
<dbReference type="Gene3D" id="3.90.1150.200">
    <property type="match status" value="1"/>
</dbReference>
<dbReference type="Pfam" id="PF08818">
    <property type="entry name" value="DUF1801"/>
    <property type="match status" value="1"/>
</dbReference>
<evidence type="ECO:0000313" key="2">
    <source>
        <dbReference type="EMBL" id="MFC5271715.1"/>
    </source>
</evidence>
<dbReference type="EMBL" id="JBHSKT010000008">
    <property type="protein sequence ID" value="MFC5271715.1"/>
    <property type="molecule type" value="Genomic_DNA"/>
</dbReference>
<name>A0ABW0EGE4_9BACT</name>
<keyword evidence="3" id="KW-1185">Reference proteome</keyword>
<dbReference type="RefSeq" id="WP_378018074.1">
    <property type="nucleotide sequence ID" value="NZ_JBHSKT010000008.1"/>
</dbReference>
<dbReference type="SUPFAM" id="SSF159888">
    <property type="entry name" value="YdhG-like"/>
    <property type="match status" value="1"/>
</dbReference>
<protein>
    <submittedName>
        <fullName evidence="2">DUF1801 domain-containing protein</fullName>
    </submittedName>
</protein>
<comment type="caution">
    <text evidence="2">The sequence shown here is derived from an EMBL/GenBank/DDBJ whole genome shotgun (WGS) entry which is preliminary data.</text>
</comment>
<accession>A0ABW0EGE4</accession>
<organism evidence="2 3">
    <name type="scientific">Adhaeribacter terreus</name>
    <dbReference type="NCBI Taxonomy" id="529703"/>
    <lineage>
        <taxon>Bacteria</taxon>
        <taxon>Pseudomonadati</taxon>
        <taxon>Bacteroidota</taxon>
        <taxon>Cytophagia</taxon>
        <taxon>Cytophagales</taxon>
        <taxon>Hymenobacteraceae</taxon>
        <taxon>Adhaeribacter</taxon>
    </lineage>
</organism>
<dbReference type="Proteomes" id="UP001596161">
    <property type="component" value="Unassembled WGS sequence"/>
</dbReference>
<proteinExistence type="predicted"/>
<dbReference type="InterPro" id="IPR014922">
    <property type="entry name" value="YdhG-like"/>
</dbReference>
<feature type="domain" description="YdhG-like" evidence="1">
    <location>
        <begin position="19"/>
        <end position="135"/>
    </location>
</feature>
<reference evidence="3" key="1">
    <citation type="journal article" date="2019" name="Int. J. Syst. Evol. Microbiol.">
        <title>The Global Catalogue of Microorganisms (GCM) 10K type strain sequencing project: providing services to taxonomists for standard genome sequencing and annotation.</title>
        <authorList>
            <consortium name="The Broad Institute Genomics Platform"/>
            <consortium name="The Broad Institute Genome Sequencing Center for Infectious Disease"/>
            <person name="Wu L."/>
            <person name="Ma J."/>
        </authorList>
    </citation>
    <scope>NUCLEOTIDE SEQUENCE [LARGE SCALE GENOMIC DNA]</scope>
    <source>
        <strain evidence="3">KACC 12602</strain>
    </source>
</reference>
<sequence length="154" mass="17901">MQSTAPNPLEYLIEVPTERRTAFERLRNTLLENLPDGFEERMAGGMINYVVPHAIFPAGYHCNPKDPLPFIGLASQKNFIAVYHMGIYANPELLEWFTSEYPKHVKTKLDMGKSCIRFKKPENIPFELLAELARKMTPQDWIEVYEEQLNKSRK</sequence>
<evidence type="ECO:0000313" key="3">
    <source>
        <dbReference type="Proteomes" id="UP001596161"/>
    </source>
</evidence>